<evidence type="ECO:0000313" key="9">
    <source>
        <dbReference type="EMBL" id="AIY83705.1"/>
    </source>
</evidence>
<comment type="function">
    <text evidence="7">Plays a role in the regulation of phosphate uptake.</text>
</comment>
<feature type="domain" description="PhoU" evidence="8">
    <location>
        <begin position="18"/>
        <end position="104"/>
    </location>
</feature>
<dbReference type="InterPro" id="IPR028366">
    <property type="entry name" value="PhoU"/>
</dbReference>
<gene>
    <name evidence="9" type="primary">phoU</name>
    <name evidence="9" type="ORF">U729_2635</name>
</gene>
<dbReference type="GO" id="GO:0030643">
    <property type="term" value="P:intracellular phosphate ion homeostasis"/>
    <property type="evidence" value="ECO:0007669"/>
    <property type="project" value="InterPro"/>
</dbReference>
<comment type="subcellular location">
    <subcellularLocation>
        <location evidence="1 7">Cytoplasm</location>
    </subcellularLocation>
</comment>
<protein>
    <recommendedName>
        <fullName evidence="7">Phosphate-specific transport system accessory protein PhoU</fullName>
    </recommendedName>
</protein>
<evidence type="ECO:0000256" key="7">
    <source>
        <dbReference type="PIRNR" id="PIRNR003107"/>
    </source>
</evidence>
<dbReference type="STRING" id="1561.NPD11_391"/>
<dbReference type="RefSeq" id="WP_039315813.1">
    <property type="nucleotide sequence ID" value="NZ_CP006905.1"/>
</dbReference>
<evidence type="ECO:0000256" key="4">
    <source>
        <dbReference type="ARBA" id="ARBA00022448"/>
    </source>
</evidence>
<feature type="domain" description="PhoU" evidence="8">
    <location>
        <begin position="123"/>
        <end position="205"/>
    </location>
</feature>
<evidence type="ECO:0000313" key="10">
    <source>
        <dbReference type="Proteomes" id="UP000030635"/>
    </source>
</evidence>
<dbReference type="InterPro" id="IPR038078">
    <property type="entry name" value="PhoU-like_sf"/>
</dbReference>
<dbReference type="GO" id="GO:0045936">
    <property type="term" value="P:negative regulation of phosphate metabolic process"/>
    <property type="evidence" value="ECO:0007669"/>
    <property type="project" value="InterPro"/>
</dbReference>
<evidence type="ECO:0000256" key="6">
    <source>
        <dbReference type="ARBA" id="ARBA00022592"/>
    </source>
</evidence>
<dbReference type="FunFam" id="1.20.58.220:FF:000004">
    <property type="entry name" value="Phosphate-specific transport system accessory protein PhoU"/>
    <property type="match status" value="1"/>
</dbReference>
<dbReference type="EMBL" id="CP006905">
    <property type="protein sequence ID" value="AIY83705.1"/>
    <property type="molecule type" value="Genomic_DNA"/>
</dbReference>
<comment type="similarity">
    <text evidence="2 7">Belongs to the PhoU family.</text>
</comment>
<dbReference type="Proteomes" id="UP000030635">
    <property type="component" value="Chromosome"/>
</dbReference>
<comment type="subunit">
    <text evidence="3 7">Homodimer.</text>
</comment>
<keyword evidence="10" id="KW-1185">Reference proteome</keyword>
<dbReference type="PANTHER" id="PTHR42930">
    <property type="entry name" value="PHOSPHATE-SPECIFIC TRANSPORT SYSTEM ACCESSORY PROTEIN PHOU"/>
    <property type="match status" value="1"/>
</dbReference>
<evidence type="ECO:0000256" key="3">
    <source>
        <dbReference type="ARBA" id="ARBA00011738"/>
    </source>
</evidence>
<dbReference type="OrthoDB" id="9814256at2"/>
<evidence type="ECO:0000256" key="1">
    <source>
        <dbReference type="ARBA" id="ARBA00004496"/>
    </source>
</evidence>
<dbReference type="PIRSF" id="PIRSF003107">
    <property type="entry name" value="PhoU"/>
    <property type="match status" value="1"/>
</dbReference>
<evidence type="ECO:0000256" key="5">
    <source>
        <dbReference type="ARBA" id="ARBA00022490"/>
    </source>
</evidence>
<dbReference type="PANTHER" id="PTHR42930:SF3">
    <property type="entry name" value="PHOSPHATE-SPECIFIC TRANSPORT SYSTEM ACCESSORY PROTEIN PHOU"/>
    <property type="match status" value="1"/>
</dbReference>
<dbReference type="Gene3D" id="1.20.58.220">
    <property type="entry name" value="Phosphate transport system protein phou homolog 2, domain 2"/>
    <property type="match status" value="1"/>
</dbReference>
<dbReference type="GO" id="GO:0006817">
    <property type="term" value="P:phosphate ion transport"/>
    <property type="evidence" value="ECO:0007669"/>
    <property type="project" value="UniProtKB-KW"/>
</dbReference>
<reference evidence="9 10" key="1">
    <citation type="journal article" date="2015" name="Infect. Genet. Evol.">
        <title>Genomic sequences of six botulinum neurotoxin-producing strains representing three clostridial species illustrate the mobility and diversity of botulinum neurotoxin genes.</title>
        <authorList>
            <person name="Smith T.J."/>
            <person name="Hill K.K."/>
            <person name="Xie G."/>
            <person name="Foley B.T."/>
            <person name="Williamson C.H."/>
            <person name="Foster J.T."/>
            <person name="Johnson S.L."/>
            <person name="Chertkov O."/>
            <person name="Teshima H."/>
            <person name="Gibbons H.S."/>
            <person name="Johnsky L.A."/>
            <person name="Karavis M.A."/>
            <person name="Smith L.A."/>
        </authorList>
    </citation>
    <scope>NUCLEOTIDE SEQUENCE [LARGE SCALE GENOMIC DNA]</scope>
    <source>
        <strain evidence="9">Sullivan</strain>
    </source>
</reference>
<keyword evidence="5 7" id="KW-0963">Cytoplasm</keyword>
<dbReference type="Pfam" id="PF01895">
    <property type="entry name" value="PhoU"/>
    <property type="match status" value="2"/>
</dbReference>
<keyword evidence="4 7" id="KW-0813">Transport</keyword>
<evidence type="ECO:0000259" key="8">
    <source>
        <dbReference type="Pfam" id="PF01895"/>
    </source>
</evidence>
<dbReference type="NCBIfam" id="TIGR02135">
    <property type="entry name" value="phoU_full"/>
    <property type="match status" value="1"/>
</dbReference>
<evidence type="ECO:0000256" key="2">
    <source>
        <dbReference type="ARBA" id="ARBA00008107"/>
    </source>
</evidence>
<dbReference type="KEGG" id="cbv:U729_2635"/>
<keyword evidence="6 7" id="KW-0592">Phosphate transport</keyword>
<dbReference type="SUPFAM" id="SSF109755">
    <property type="entry name" value="PhoU-like"/>
    <property type="match status" value="1"/>
</dbReference>
<dbReference type="GO" id="GO:0005737">
    <property type="term" value="C:cytoplasm"/>
    <property type="evidence" value="ECO:0007669"/>
    <property type="project" value="UniProtKB-SubCell"/>
</dbReference>
<organism evidence="9 10">
    <name type="scientific">Clostridium baratii str. Sullivan</name>
    <dbReference type="NCBI Taxonomy" id="1415775"/>
    <lineage>
        <taxon>Bacteria</taxon>
        <taxon>Bacillati</taxon>
        <taxon>Bacillota</taxon>
        <taxon>Clostridia</taxon>
        <taxon>Eubacteriales</taxon>
        <taxon>Clostridiaceae</taxon>
        <taxon>Clostridium</taxon>
    </lineage>
</organism>
<accession>A0A0A7FXP4</accession>
<dbReference type="eggNOG" id="COG0704">
    <property type="taxonomic scope" value="Bacteria"/>
</dbReference>
<name>A0A0A7FXP4_9CLOT</name>
<dbReference type="HOGENOM" id="CLU_078518_3_0_9"/>
<dbReference type="InterPro" id="IPR026022">
    <property type="entry name" value="PhoU_dom"/>
</dbReference>
<dbReference type="AlphaFoldDB" id="A0A0A7FXP4"/>
<proteinExistence type="inferred from homology"/>
<sequence>MIRESQKYRTDAIQHNLINMANLVKEQLKDSMRALKERDYELATNTIKKDDEVDNLQKVIEEECIKFIATSQPLAKDLRRVFTASKIVTDLERMADHAIDICKFAKEAENETYISEAKKLWIMEDKIQNMISEAMEAFKERDAEKAYDICKLDDEVDLLYKEVFKDTINYIKNDETKVDVGTKLLFVSKYLERIGDHVTNICEWIIFSKNGEYVDLNE</sequence>